<evidence type="ECO:0000256" key="4">
    <source>
        <dbReference type="PROSITE-ProRule" id="PRU00325"/>
    </source>
</evidence>
<dbReference type="PANTHER" id="PTHR47718:SF13">
    <property type="entry name" value="OS09G0290500 PROTEIN"/>
    <property type="match status" value="1"/>
</dbReference>
<organism evidence="6 7">
    <name type="scientific">Dioscorea cayennensis subsp. rotundata</name>
    <name type="common">White Guinea yam</name>
    <name type="synonym">Dioscorea rotundata</name>
    <dbReference type="NCBI Taxonomy" id="55577"/>
    <lineage>
        <taxon>Eukaryota</taxon>
        <taxon>Viridiplantae</taxon>
        <taxon>Streptophyta</taxon>
        <taxon>Embryophyta</taxon>
        <taxon>Tracheophyta</taxon>
        <taxon>Spermatophyta</taxon>
        <taxon>Magnoliopsida</taxon>
        <taxon>Liliopsida</taxon>
        <taxon>Dioscoreales</taxon>
        <taxon>Dioscoreaceae</taxon>
        <taxon>Dioscorea</taxon>
    </lineage>
</organism>
<dbReference type="InterPro" id="IPR007527">
    <property type="entry name" value="Znf_SWIM"/>
</dbReference>
<dbReference type="GeneID" id="120281020"/>
<dbReference type="GO" id="GO:0008270">
    <property type="term" value="F:zinc ion binding"/>
    <property type="evidence" value="ECO:0007669"/>
    <property type="project" value="UniProtKB-KW"/>
</dbReference>
<dbReference type="PANTHER" id="PTHR47718">
    <property type="entry name" value="OS01G0519700 PROTEIN"/>
    <property type="match status" value="1"/>
</dbReference>
<keyword evidence="6" id="KW-1185">Reference proteome</keyword>
<name>A0AB40CVC3_DIOCR</name>
<evidence type="ECO:0000313" key="7">
    <source>
        <dbReference type="RefSeq" id="XP_039143905.1"/>
    </source>
</evidence>
<dbReference type="Pfam" id="PF10551">
    <property type="entry name" value="MULE"/>
    <property type="match status" value="1"/>
</dbReference>
<dbReference type="PROSITE" id="PS50966">
    <property type="entry name" value="ZF_SWIM"/>
    <property type="match status" value="1"/>
</dbReference>
<dbReference type="RefSeq" id="XP_039143905.1">
    <property type="nucleotide sequence ID" value="XM_039287971.1"/>
</dbReference>
<sequence length="267" mass="30945">MDEEGRLKNVFWADARSIAAYEAFGDVISFDTTYLTNKYDMPFAPFVGVNHHGQTVSDILKGKEGVFRKQVVYNVHTNEEEFDIKCSCQLFEFKGIICRHICKVLIEKNVKDIPSRYILPRWRKDIKRMHTYVQNCYDDPQTSEEKLRYNKLCSHFSKAAELGAESNDKYNLLMKYVDEVIEKLNDNTTCKENFTPTLSEATIVPHQQFLTPLKVRSKGRPPSKRKKSKVEEIIIRNKKKVNSNSISINLDKHHSSSLGFTSHPNDF</sequence>
<dbReference type="SMART" id="SM00575">
    <property type="entry name" value="ZnF_PMZ"/>
    <property type="match status" value="1"/>
</dbReference>
<keyword evidence="1" id="KW-0479">Metal-binding</keyword>
<evidence type="ECO:0000256" key="3">
    <source>
        <dbReference type="ARBA" id="ARBA00022833"/>
    </source>
</evidence>
<keyword evidence="2 4" id="KW-0863">Zinc-finger</keyword>
<reference evidence="7" key="1">
    <citation type="submission" date="2025-08" db="UniProtKB">
        <authorList>
            <consortium name="RefSeq"/>
        </authorList>
    </citation>
    <scope>IDENTIFICATION</scope>
</reference>
<protein>
    <submittedName>
        <fullName evidence="7">Protein FAR1-RELATED SEQUENCE 3-like</fullName>
    </submittedName>
</protein>
<evidence type="ECO:0000313" key="6">
    <source>
        <dbReference type="Proteomes" id="UP001515500"/>
    </source>
</evidence>
<keyword evidence="3" id="KW-0862">Zinc</keyword>
<feature type="domain" description="SWIM-type" evidence="5">
    <location>
        <begin position="73"/>
        <end position="109"/>
    </location>
</feature>
<accession>A0AB40CVC3</accession>
<dbReference type="InterPro" id="IPR006564">
    <property type="entry name" value="Znf_PMZ"/>
</dbReference>
<evidence type="ECO:0000256" key="2">
    <source>
        <dbReference type="ARBA" id="ARBA00022771"/>
    </source>
</evidence>
<dbReference type="Proteomes" id="UP001515500">
    <property type="component" value="Chromosome 17"/>
</dbReference>
<evidence type="ECO:0000259" key="5">
    <source>
        <dbReference type="PROSITE" id="PS50966"/>
    </source>
</evidence>
<evidence type="ECO:0000256" key="1">
    <source>
        <dbReference type="ARBA" id="ARBA00022723"/>
    </source>
</evidence>
<gene>
    <name evidence="7" type="primary">LOC120281020</name>
</gene>
<proteinExistence type="predicted"/>
<dbReference type="Pfam" id="PF04434">
    <property type="entry name" value="SWIM"/>
    <property type="match status" value="1"/>
</dbReference>
<dbReference type="InterPro" id="IPR018289">
    <property type="entry name" value="MULE_transposase_dom"/>
</dbReference>
<dbReference type="AlphaFoldDB" id="A0AB40CVC3"/>